<feature type="domain" description="Amine oxidase" evidence="1">
    <location>
        <begin position="12"/>
        <end position="289"/>
    </location>
</feature>
<evidence type="ECO:0000313" key="2">
    <source>
        <dbReference type="EMBL" id="NNG39116.1"/>
    </source>
</evidence>
<dbReference type="PANTHER" id="PTHR42923:SF17">
    <property type="entry name" value="AMINE OXIDASE DOMAIN-CONTAINING PROTEIN"/>
    <property type="match status" value="1"/>
</dbReference>
<protein>
    <submittedName>
        <fullName evidence="2">NAD(P)-binding protein</fullName>
    </submittedName>
</protein>
<evidence type="ECO:0000313" key="3">
    <source>
        <dbReference type="Proteomes" id="UP000557772"/>
    </source>
</evidence>
<keyword evidence="3" id="KW-1185">Reference proteome</keyword>
<dbReference type="Pfam" id="PF01593">
    <property type="entry name" value="Amino_oxidase"/>
    <property type="match status" value="1"/>
</dbReference>
<dbReference type="Gene3D" id="3.90.660.20">
    <property type="entry name" value="Protoporphyrinogen oxidase, mitochondrial, domain 2"/>
    <property type="match status" value="1"/>
</dbReference>
<sequence length="420" mass="45712">MPPHYAVIGSGVSGLVAAHVLCRTGRVTVFEADDRPGGHAHTHDVRLADGATVPVDSGFIVHNDRTYPTLQRLFGELSVETRPTDMSMSVFSERTGWQYAGGQGVRGILADPATVRRPAYLKMLWQVRRFHAAATDFLSEAAADDLTSIGDWLARLRFDEAFLEHFATPLVAAVWSCAPQDALSYPARSLLTFLQHHGMLTVTGSPTWRTVAGGSRTYVERVFSDARIDLELGTPVQAVAPRADSVTLQTDRAEHDFSAVVIATHPSAALAMLKSPSPEQAEVLGALRYSQNPALLHTDSSVLPPARAARASWNYRLLVEATDGVLVSYDLTRLMRLQSPEDQRVLVTLGGEGRVDPATVVARMQYEHPLYSREFVAAQARLPLLTEPRLAFAGAYHGWGFHEDGALSGLLAAEALGGRW</sequence>
<dbReference type="InterPro" id="IPR050464">
    <property type="entry name" value="Zeta_carotene_desat/Oxidored"/>
</dbReference>
<dbReference type="EMBL" id="JABENB010000001">
    <property type="protein sequence ID" value="NNG39116.1"/>
    <property type="molecule type" value="Genomic_DNA"/>
</dbReference>
<comment type="caution">
    <text evidence="2">The sequence shown here is derived from an EMBL/GenBank/DDBJ whole genome shotgun (WGS) entry which is preliminary data.</text>
</comment>
<dbReference type="InterPro" id="IPR002937">
    <property type="entry name" value="Amino_oxidase"/>
</dbReference>
<dbReference type="InterPro" id="IPR036188">
    <property type="entry name" value="FAD/NAD-bd_sf"/>
</dbReference>
<dbReference type="Proteomes" id="UP000557772">
    <property type="component" value="Unassembled WGS sequence"/>
</dbReference>
<name>A0A849AHT6_9MICO</name>
<evidence type="ECO:0000259" key="1">
    <source>
        <dbReference type="Pfam" id="PF01593"/>
    </source>
</evidence>
<dbReference type="Gene3D" id="3.50.50.60">
    <property type="entry name" value="FAD/NAD(P)-binding domain"/>
    <property type="match status" value="1"/>
</dbReference>
<accession>A0A849AHT6</accession>
<reference evidence="2 3" key="1">
    <citation type="submission" date="2020-05" db="EMBL/GenBank/DDBJ databases">
        <title>Flexivirga sp. ID2601S isolated from air conditioner.</title>
        <authorList>
            <person name="Kim D.H."/>
        </authorList>
    </citation>
    <scope>NUCLEOTIDE SEQUENCE [LARGE SCALE GENOMIC DNA]</scope>
    <source>
        <strain evidence="2 3">ID2601S</strain>
    </source>
</reference>
<dbReference type="Gene3D" id="1.10.3110.10">
    <property type="entry name" value="protoporphyrinogen ix oxidase, domain 3"/>
    <property type="match status" value="1"/>
</dbReference>
<organism evidence="2 3">
    <name type="scientific">Flexivirga aerilata</name>
    <dbReference type="NCBI Taxonomy" id="1656889"/>
    <lineage>
        <taxon>Bacteria</taxon>
        <taxon>Bacillati</taxon>
        <taxon>Actinomycetota</taxon>
        <taxon>Actinomycetes</taxon>
        <taxon>Micrococcales</taxon>
        <taxon>Dermacoccaceae</taxon>
        <taxon>Flexivirga</taxon>
    </lineage>
</organism>
<gene>
    <name evidence="2" type="ORF">HJ588_07490</name>
</gene>
<proteinExistence type="predicted"/>
<dbReference type="PANTHER" id="PTHR42923">
    <property type="entry name" value="PROTOPORPHYRINOGEN OXIDASE"/>
    <property type="match status" value="1"/>
</dbReference>
<dbReference type="GO" id="GO:0016491">
    <property type="term" value="F:oxidoreductase activity"/>
    <property type="evidence" value="ECO:0007669"/>
    <property type="project" value="InterPro"/>
</dbReference>
<dbReference type="AlphaFoldDB" id="A0A849AHT6"/>
<dbReference type="SUPFAM" id="SSF51905">
    <property type="entry name" value="FAD/NAD(P)-binding domain"/>
    <property type="match status" value="1"/>
</dbReference>